<dbReference type="GO" id="GO:0006508">
    <property type="term" value="P:proteolysis"/>
    <property type="evidence" value="ECO:0007669"/>
    <property type="project" value="InterPro"/>
</dbReference>
<dbReference type="Pfam" id="PF03572">
    <property type="entry name" value="Peptidase_S41"/>
    <property type="match status" value="1"/>
</dbReference>
<keyword evidence="3" id="KW-1185">Reference proteome</keyword>
<dbReference type="Proteomes" id="UP000285794">
    <property type="component" value="Unassembled WGS sequence"/>
</dbReference>
<feature type="domain" description="Tail specific protease" evidence="1">
    <location>
        <begin position="5"/>
        <end position="87"/>
    </location>
</feature>
<dbReference type="EMBL" id="QQWG01000007">
    <property type="protein sequence ID" value="RRG21850.1"/>
    <property type="molecule type" value="Genomic_DNA"/>
</dbReference>
<comment type="caution">
    <text evidence="2">The sequence shown here is derived from an EMBL/GenBank/DDBJ whole genome shotgun (WGS) entry which is preliminary data.</text>
</comment>
<protein>
    <recommendedName>
        <fullName evidence="1">Tail specific protease domain-containing protein</fullName>
    </recommendedName>
</protein>
<dbReference type="Gene3D" id="3.90.226.10">
    <property type="entry name" value="2-enoyl-CoA Hydratase, Chain A, domain 1"/>
    <property type="match status" value="1"/>
</dbReference>
<proteinExistence type="predicted"/>
<evidence type="ECO:0000259" key="1">
    <source>
        <dbReference type="Pfam" id="PF03572"/>
    </source>
</evidence>
<dbReference type="InterPro" id="IPR005151">
    <property type="entry name" value="Tail-specific_protease"/>
</dbReference>
<gene>
    <name evidence="2" type="ORF">DWB61_08845</name>
</gene>
<dbReference type="GO" id="GO:0008236">
    <property type="term" value="F:serine-type peptidase activity"/>
    <property type="evidence" value="ECO:0007669"/>
    <property type="project" value="InterPro"/>
</dbReference>
<reference evidence="2 3" key="1">
    <citation type="submission" date="2018-07" db="EMBL/GenBank/DDBJ databases">
        <title>Draft genome sequence of Ancylomarina sp. M1P.</title>
        <authorList>
            <person name="Yadav S."/>
            <person name="Villanueva L."/>
            <person name="Damste J.S.S."/>
        </authorList>
    </citation>
    <scope>NUCLEOTIDE SEQUENCE [LARGE SCALE GENOMIC DNA]</scope>
    <source>
        <strain evidence="2 3">M1P</strain>
    </source>
</reference>
<organism evidence="2 3">
    <name type="scientific">Ancylomarina euxinus</name>
    <dbReference type="NCBI Taxonomy" id="2283627"/>
    <lineage>
        <taxon>Bacteria</taxon>
        <taxon>Pseudomonadati</taxon>
        <taxon>Bacteroidota</taxon>
        <taxon>Bacteroidia</taxon>
        <taxon>Marinilabiliales</taxon>
        <taxon>Marinifilaceae</taxon>
        <taxon>Ancylomarina</taxon>
    </lineage>
</organism>
<accession>A0A425Y1M5</accession>
<evidence type="ECO:0000313" key="3">
    <source>
        <dbReference type="Proteomes" id="UP000285794"/>
    </source>
</evidence>
<dbReference type="InterPro" id="IPR029045">
    <property type="entry name" value="ClpP/crotonase-like_dom_sf"/>
</dbReference>
<dbReference type="AlphaFoldDB" id="A0A425Y1M5"/>
<name>A0A425Y1M5_9BACT</name>
<evidence type="ECO:0000313" key="2">
    <source>
        <dbReference type="EMBL" id="RRG21850.1"/>
    </source>
</evidence>
<dbReference type="SUPFAM" id="SSF52096">
    <property type="entry name" value="ClpP/crotonase"/>
    <property type="match status" value="1"/>
</dbReference>
<sequence length="108" mass="12470">MKKINSKGKLYVVIGRKTFSSAIINAMDFKNQTEVILIGEETSGKPNHFGEIRSFDLPHSKLNVTYSTKYFKETDEDINTIVPDVRVETSFEDYMKGVDPVYEWIKEQ</sequence>